<comment type="caution">
    <text evidence="2">The sequence shown here is derived from an EMBL/GenBank/DDBJ whole genome shotgun (WGS) entry which is preliminary data.</text>
</comment>
<evidence type="ECO:0000256" key="1">
    <source>
        <dbReference type="SAM" id="MobiDB-lite"/>
    </source>
</evidence>
<proteinExistence type="predicted"/>
<dbReference type="AlphaFoldDB" id="A0A158BK63"/>
<protein>
    <submittedName>
        <fullName evidence="2">Uncharacterized protein</fullName>
    </submittedName>
</protein>
<sequence length="70" mass="7421">MPAATVGNNAAPSNRSGLTASPEKVHAHASGGGEFLMPRVFAYRASWPISWFAMISSARTIAEWSHALPP</sequence>
<evidence type="ECO:0000313" key="2">
    <source>
        <dbReference type="EMBL" id="SAK70444.1"/>
    </source>
</evidence>
<dbReference type="Proteomes" id="UP000054596">
    <property type="component" value="Unassembled WGS sequence"/>
</dbReference>
<dbReference type="EMBL" id="FCOJ02000031">
    <property type="protein sequence ID" value="SAK70444.1"/>
    <property type="molecule type" value="Genomic_DNA"/>
</dbReference>
<keyword evidence="3" id="KW-1185">Reference proteome</keyword>
<feature type="compositionally biased region" description="Polar residues" evidence="1">
    <location>
        <begin position="1"/>
        <end position="19"/>
    </location>
</feature>
<feature type="region of interest" description="Disordered" evidence="1">
    <location>
        <begin position="1"/>
        <end position="29"/>
    </location>
</feature>
<accession>A0A158BK63</accession>
<reference evidence="2" key="1">
    <citation type="submission" date="2016-01" db="EMBL/GenBank/DDBJ databases">
        <authorList>
            <person name="Peeters C."/>
        </authorList>
    </citation>
    <scope>NUCLEOTIDE SEQUENCE [LARGE SCALE GENOMIC DNA]</scope>
    <source>
        <strain evidence="2">LMG 29325</strain>
    </source>
</reference>
<evidence type="ECO:0000313" key="3">
    <source>
        <dbReference type="Proteomes" id="UP000054596"/>
    </source>
</evidence>
<gene>
    <name evidence="2" type="ORF">AWB82_04232</name>
</gene>
<organism evidence="2 3">
    <name type="scientific">Caballeronia glebae</name>
    <dbReference type="NCBI Taxonomy" id="1777143"/>
    <lineage>
        <taxon>Bacteria</taxon>
        <taxon>Pseudomonadati</taxon>
        <taxon>Pseudomonadota</taxon>
        <taxon>Betaproteobacteria</taxon>
        <taxon>Burkholderiales</taxon>
        <taxon>Burkholderiaceae</taxon>
        <taxon>Caballeronia</taxon>
    </lineage>
</organism>
<name>A0A158BK63_9BURK</name>